<comment type="caution">
    <text evidence="3">The sequence shown here is derived from an EMBL/GenBank/DDBJ whole genome shotgun (WGS) entry which is preliminary data.</text>
</comment>
<dbReference type="PANTHER" id="PTHR46401">
    <property type="entry name" value="GLYCOSYLTRANSFERASE WBBK-RELATED"/>
    <property type="match status" value="1"/>
</dbReference>
<evidence type="ECO:0000313" key="3">
    <source>
        <dbReference type="EMBL" id="KKS17312.1"/>
    </source>
</evidence>
<dbReference type="Gene3D" id="3.40.50.2000">
    <property type="entry name" value="Glycogen Phosphorylase B"/>
    <property type="match status" value="2"/>
</dbReference>
<sequence>MIIGIDGNEANIEKRVGVNTYAFELLWNLWKLQDEWKNNHKLIVFLKNEPREDLPKATKFFEYRVIKGGGAWILTKLMPSLFTNSKVCDVFFSPSHYLPPLTPMPKFCSIMDLGYLEFSGQFRKKDFWQLKIWSAISIFVSKAVFAISNSTKNDIVRHYPFAKGKIYVTPLAYDKEKFNSEVSSKDVRRVRGRYSIVTDYVLYLGTLKPSKNIEGLITAYKKVISNSEFPNSNLKLVIAGKKGWMYESVFEKIKKLGLQKDVIFTDFVPEEDKPGLIAGAKVFVLPSFWEGFGLDVLNAMACGVPVVVSNAGSLPEVVGDAGILVDPGDSGSIAAGIRQVILAPVTKYNSMREAGLKRVKEFSWEKTARKTLEVITNV</sequence>
<dbReference type="CDD" id="cd03809">
    <property type="entry name" value="GT4_MtfB-like"/>
    <property type="match status" value="1"/>
</dbReference>
<dbReference type="GO" id="GO:0016757">
    <property type="term" value="F:glycosyltransferase activity"/>
    <property type="evidence" value="ECO:0007669"/>
    <property type="project" value="InterPro"/>
</dbReference>
<protein>
    <submittedName>
        <fullName evidence="3">Glycosyl transferase group 1</fullName>
    </submittedName>
</protein>
<gene>
    <name evidence="3" type="ORF">UU74_C0024G0006</name>
</gene>
<dbReference type="FunFam" id="3.40.50.2000:FF:000119">
    <property type="entry name" value="Glycosyl transferase group 1"/>
    <property type="match status" value="1"/>
</dbReference>
<evidence type="ECO:0000313" key="4">
    <source>
        <dbReference type="Proteomes" id="UP000033969"/>
    </source>
</evidence>
<proteinExistence type="predicted"/>
<name>A0A0G0WYU7_9BACT</name>
<keyword evidence="1 3" id="KW-0808">Transferase</keyword>
<evidence type="ECO:0000256" key="1">
    <source>
        <dbReference type="ARBA" id="ARBA00022679"/>
    </source>
</evidence>
<accession>A0A0G0WYU7</accession>
<dbReference type="PANTHER" id="PTHR46401:SF2">
    <property type="entry name" value="GLYCOSYLTRANSFERASE WBBK-RELATED"/>
    <property type="match status" value="1"/>
</dbReference>
<dbReference type="AlphaFoldDB" id="A0A0G0WYU7"/>
<dbReference type="InterPro" id="IPR001296">
    <property type="entry name" value="Glyco_trans_1"/>
</dbReference>
<dbReference type="Proteomes" id="UP000033969">
    <property type="component" value="Unassembled WGS sequence"/>
</dbReference>
<evidence type="ECO:0000259" key="2">
    <source>
        <dbReference type="Pfam" id="PF00534"/>
    </source>
</evidence>
<organism evidence="3 4">
    <name type="scientific">Candidatus Woesebacteria bacterium GW2011_GWA1_41_7</name>
    <dbReference type="NCBI Taxonomy" id="1618556"/>
    <lineage>
        <taxon>Bacteria</taxon>
        <taxon>Candidatus Woeseibacteriota</taxon>
    </lineage>
</organism>
<dbReference type="Pfam" id="PF00534">
    <property type="entry name" value="Glycos_transf_1"/>
    <property type="match status" value="1"/>
</dbReference>
<dbReference type="GO" id="GO:0009103">
    <property type="term" value="P:lipopolysaccharide biosynthetic process"/>
    <property type="evidence" value="ECO:0007669"/>
    <property type="project" value="TreeGrafter"/>
</dbReference>
<feature type="domain" description="Glycosyl transferase family 1" evidence="2">
    <location>
        <begin position="200"/>
        <end position="357"/>
    </location>
</feature>
<dbReference type="EMBL" id="LCBU01000024">
    <property type="protein sequence ID" value="KKS17312.1"/>
    <property type="molecule type" value="Genomic_DNA"/>
</dbReference>
<reference evidence="3 4" key="1">
    <citation type="journal article" date="2015" name="Nature">
        <title>rRNA introns, odd ribosomes, and small enigmatic genomes across a large radiation of phyla.</title>
        <authorList>
            <person name="Brown C.T."/>
            <person name="Hug L.A."/>
            <person name="Thomas B.C."/>
            <person name="Sharon I."/>
            <person name="Castelle C.J."/>
            <person name="Singh A."/>
            <person name="Wilkins M.J."/>
            <person name="Williams K.H."/>
            <person name="Banfield J.F."/>
        </authorList>
    </citation>
    <scope>NUCLEOTIDE SEQUENCE [LARGE SCALE GENOMIC DNA]</scope>
</reference>
<dbReference type="SUPFAM" id="SSF53756">
    <property type="entry name" value="UDP-Glycosyltransferase/glycogen phosphorylase"/>
    <property type="match status" value="1"/>
</dbReference>